<name>A0A8R2H7G7_ACYPI</name>
<dbReference type="RefSeq" id="XP_016659220.1">
    <property type="nucleotide sequence ID" value="XM_016803731.1"/>
</dbReference>
<accession>A0A8R2H7G7</accession>
<dbReference type="GeneID" id="107883536"/>
<evidence type="ECO:0000313" key="1">
    <source>
        <dbReference type="EnsemblMetazoa" id="XP_016659220.1"/>
    </source>
</evidence>
<reference evidence="2" key="1">
    <citation type="submission" date="2010-06" db="EMBL/GenBank/DDBJ databases">
        <authorList>
            <person name="Jiang H."/>
            <person name="Abraham K."/>
            <person name="Ali S."/>
            <person name="Alsbrooks S.L."/>
            <person name="Anim B.N."/>
            <person name="Anosike U.S."/>
            <person name="Attaway T."/>
            <person name="Bandaranaike D.P."/>
            <person name="Battles P.K."/>
            <person name="Bell S.N."/>
            <person name="Bell A.V."/>
            <person name="Beltran B."/>
            <person name="Bickham C."/>
            <person name="Bustamante Y."/>
            <person name="Caleb T."/>
            <person name="Canada A."/>
            <person name="Cardenas V."/>
            <person name="Carter K."/>
            <person name="Chacko J."/>
            <person name="Chandrabose M.N."/>
            <person name="Chavez D."/>
            <person name="Chavez A."/>
            <person name="Chen L."/>
            <person name="Chu H.-S."/>
            <person name="Claassen K.J."/>
            <person name="Cockrell R."/>
            <person name="Collins M."/>
            <person name="Cooper J.A."/>
            <person name="Cree A."/>
            <person name="Curry S.M."/>
            <person name="Da Y."/>
            <person name="Dao M.D."/>
            <person name="Das B."/>
            <person name="Davila M.-L."/>
            <person name="Davy-Carroll L."/>
            <person name="Denson S."/>
            <person name="Dinh H."/>
            <person name="Ebong V.E."/>
            <person name="Edwards J.R."/>
            <person name="Egan A."/>
            <person name="El-Daye J."/>
            <person name="Escobedo L."/>
            <person name="Fernandez S."/>
            <person name="Fernando P.R."/>
            <person name="Flagg N."/>
            <person name="Forbes L.D."/>
            <person name="Fowler R.G."/>
            <person name="Fu Q."/>
            <person name="Gabisi R.A."/>
            <person name="Ganer J."/>
            <person name="Garbino Pronczuk A."/>
            <person name="Garcia R.M."/>
            <person name="Garner T."/>
            <person name="Garrett T.E."/>
            <person name="Gonzalez D.A."/>
            <person name="Hamid H."/>
            <person name="Hawkins E.S."/>
            <person name="Hirani K."/>
            <person name="Hogues M.E."/>
            <person name="Hollins B."/>
            <person name="Hsiao C.-H."/>
            <person name="Jabil R."/>
            <person name="James M.L."/>
            <person name="Jhangiani S.N."/>
            <person name="Johnson B."/>
            <person name="Johnson Q."/>
            <person name="Joshi V."/>
            <person name="Kalu J.B."/>
            <person name="Kam C."/>
            <person name="Kashfia A."/>
            <person name="Keebler J."/>
            <person name="Kisamo H."/>
            <person name="Kovar C.L."/>
            <person name="Lago L.A."/>
            <person name="Lai C.-Y."/>
            <person name="Laidlaw J."/>
            <person name="Lara F."/>
            <person name="Le T.-K."/>
            <person name="Lee S.L."/>
            <person name="Legall F.H."/>
            <person name="Lemon S.J."/>
            <person name="Lewis L.R."/>
            <person name="Li B."/>
            <person name="Liu Y."/>
            <person name="Liu Y.-S."/>
            <person name="Lopez J."/>
            <person name="Lozado R.J."/>
            <person name="Lu J."/>
            <person name="Madu R.C."/>
            <person name="Maheshwari M."/>
            <person name="Maheshwari R."/>
            <person name="Malloy K."/>
            <person name="Martinez E."/>
            <person name="Mathew T."/>
            <person name="Mercado I.C."/>
            <person name="Mercado C."/>
            <person name="Meyer B."/>
            <person name="Montgomery K."/>
            <person name="Morgan M.B."/>
            <person name="Munidasa M."/>
            <person name="Nazareth L.V."/>
            <person name="Nelson J."/>
            <person name="Ng B.M."/>
            <person name="Nguyen N.B."/>
            <person name="Nguyen P.Q."/>
            <person name="Nguyen T."/>
            <person name="Obregon M."/>
            <person name="Okwuonu G.O."/>
            <person name="Onwere C.G."/>
            <person name="Orozco G."/>
            <person name="Parra A."/>
            <person name="Patel S."/>
            <person name="Patil S."/>
            <person name="Perez A."/>
            <person name="Perez Y."/>
            <person name="Pham C."/>
            <person name="Primus E.L."/>
            <person name="Pu L.-L."/>
            <person name="Puazo M."/>
            <person name="Qin X."/>
            <person name="Quiroz J.B."/>
            <person name="Reese J."/>
            <person name="Richards S."/>
            <person name="Rives C.M."/>
            <person name="Robberts R."/>
            <person name="Ruiz S.J."/>
            <person name="Ruiz M.J."/>
            <person name="Santibanez J."/>
            <person name="Schneider B.W."/>
            <person name="Sisson I."/>
            <person name="Smith M."/>
            <person name="Sodergren E."/>
            <person name="Song X.-Z."/>
            <person name="Song B.B."/>
            <person name="Summersgill H."/>
            <person name="Thelus R."/>
            <person name="Thornton R.D."/>
            <person name="Trejos Z.Y."/>
            <person name="Usmani K."/>
            <person name="Vattathil S."/>
            <person name="Villasana D."/>
            <person name="Walker D.L."/>
            <person name="Wang S."/>
            <person name="Wang K."/>
            <person name="White C.S."/>
            <person name="Williams A.C."/>
            <person name="Williamson J."/>
            <person name="Wilson K."/>
            <person name="Woghiren I.O."/>
            <person name="Woodworth J.R."/>
            <person name="Worley K.C."/>
            <person name="Wright R.A."/>
            <person name="Wu W."/>
            <person name="Young L."/>
            <person name="Zhang L."/>
            <person name="Zhang J."/>
            <person name="Zhu Y."/>
            <person name="Muzny D.M."/>
            <person name="Weinstock G."/>
            <person name="Gibbs R.A."/>
        </authorList>
    </citation>
    <scope>NUCLEOTIDE SEQUENCE [LARGE SCALE GENOMIC DNA]</scope>
    <source>
        <strain evidence="2">LSR1</strain>
    </source>
</reference>
<organism evidence="1 2">
    <name type="scientific">Acyrthosiphon pisum</name>
    <name type="common">Pea aphid</name>
    <dbReference type="NCBI Taxonomy" id="7029"/>
    <lineage>
        <taxon>Eukaryota</taxon>
        <taxon>Metazoa</taxon>
        <taxon>Ecdysozoa</taxon>
        <taxon>Arthropoda</taxon>
        <taxon>Hexapoda</taxon>
        <taxon>Insecta</taxon>
        <taxon>Pterygota</taxon>
        <taxon>Neoptera</taxon>
        <taxon>Paraneoptera</taxon>
        <taxon>Hemiptera</taxon>
        <taxon>Sternorrhyncha</taxon>
        <taxon>Aphidomorpha</taxon>
        <taxon>Aphidoidea</taxon>
        <taxon>Aphididae</taxon>
        <taxon>Macrosiphini</taxon>
        <taxon>Acyrthosiphon</taxon>
    </lineage>
</organism>
<keyword evidence="2" id="KW-1185">Reference proteome</keyword>
<sequence>MNYDTSSETSNDEIVSIHNAYKKEFCRLSKEHQCNLNSLEECYKEQILCIIKEKDSVSLQLLSIFQSLYEHFQQKLKKLKPKNDRVTDKSGEKIDVIDETYQCIINGYENKQQDLFKEILELKKIIMEEKKININVSSIGLLDKENSILKSDLNSNESKRRFKSELITGVLIWCLGVIAYQKKS</sequence>
<reference evidence="1" key="2">
    <citation type="submission" date="2022-06" db="UniProtKB">
        <authorList>
            <consortium name="EnsemblMetazoa"/>
        </authorList>
    </citation>
    <scope>IDENTIFICATION</scope>
</reference>
<proteinExistence type="predicted"/>
<dbReference type="EnsemblMetazoa" id="XM_016803731.2">
    <property type="protein sequence ID" value="XP_016659220.1"/>
    <property type="gene ID" value="LOC107883536"/>
</dbReference>
<evidence type="ECO:0000313" key="2">
    <source>
        <dbReference type="Proteomes" id="UP000007819"/>
    </source>
</evidence>
<dbReference type="OrthoDB" id="6617687at2759"/>
<dbReference type="AlphaFoldDB" id="A0A8R2H7G7"/>
<protein>
    <submittedName>
        <fullName evidence="1">Uncharacterized protein</fullName>
    </submittedName>
</protein>
<dbReference type="Proteomes" id="UP000007819">
    <property type="component" value="Chromosome A1"/>
</dbReference>